<keyword evidence="2" id="KW-0472">Membrane</keyword>
<feature type="region of interest" description="Disordered" evidence="1">
    <location>
        <begin position="28"/>
        <end position="50"/>
    </location>
</feature>
<accession>A0A8D8IL51</accession>
<reference evidence="3" key="1">
    <citation type="submission" date="2021-05" db="EMBL/GenBank/DDBJ databases">
        <authorList>
            <person name="Alioto T."/>
            <person name="Alioto T."/>
            <person name="Gomez Garrido J."/>
        </authorList>
    </citation>
    <scope>NUCLEOTIDE SEQUENCE</scope>
</reference>
<keyword evidence="2" id="KW-1133">Transmembrane helix</keyword>
<protein>
    <submittedName>
        <fullName evidence="3">(northern house mosquito) hypothetical protein</fullName>
    </submittedName>
</protein>
<evidence type="ECO:0000256" key="1">
    <source>
        <dbReference type="SAM" id="MobiDB-lite"/>
    </source>
</evidence>
<keyword evidence="2" id="KW-0812">Transmembrane</keyword>
<sequence length="113" mass="12574">MTRGSCSCMLSIVPVTLYNISGTITPESGTASGRSKGFRSRQMRQKSSSWGGCSRVDGGFSITRDEFFCNLIQNASNYRNIKNKLFPANFVLPFFRLLTFLALLLIQPPVIKI</sequence>
<feature type="transmembrane region" description="Helical" evidence="2">
    <location>
        <begin position="85"/>
        <end position="106"/>
    </location>
</feature>
<dbReference type="AlphaFoldDB" id="A0A8D8IL51"/>
<dbReference type="EMBL" id="HBUE01146298">
    <property type="protein sequence ID" value="CAG6503186.1"/>
    <property type="molecule type" value="Transcribed_RNA"/>
</dbReference>
<evidence type="ECO:0000256" key="2">
    <source>
        <dbReference type="SAM" id="Phobius"/>
    </source>
</evidence>
<name>A0A8D8IL51_CULPI</name>
<evidence type="ECO:0000313" key="3">
    <source>
        <dbReference type="EMBL" id="CAG6554433.1"/>
    </source>
</evidence>
<proteinExistence type="predicted"/>
<organism evidence="3">
    <name type="scientific">Culex pipiens</name>
    <name type="common">House mosquito</name>
    <dbReference type="NCBI Taxonomy" id="7175"/>
    <lineage>
        <taxon>Eukaryota</taxon>
        <taxon>Metazoa</taxon>
        <taxon>Ecdysozoa</taxon>
        <taxon>Arthropoda</taxon>
        <taxon>Hexapoda</taxon>
        <taxon>Insecta</taxon>
        <taxon>Pterygota</taxon>
        <taxon>Neoptera</taxon>
        <taxon>Endopterygota</taxon>
        <taxon>Diptera</taxon>
        <taxon>Nematocera</taxon>
        <taxon>Culicoidea</taxon>
        <taxon>Culicidae</taxon>
        <taxon>Culicinae</taxon>
        <taxon>Culicini</taxon>
        <taxon>Culex</taxon>
        <taxon>Culex</taxon>
    </lineage>
</organism>
<dbReference type="EMBL" id="HBUE01251207">
    <property type="protein sequence ID" value="CAG6554433.1"/>
    <property type="molecule type" value="Transcribed_RNA"/>
</dbReference>